<dbReference type="EMBL" id="JBFXLS010000104">
    <property type="protein sequence ID" value="KAL2816191.1"/>
    <property type="molecule type" value="Genomic_DNA"/>
</dbReference>
<gene>
    <name evidence="2" type="ORF">BDW59DRAFT_11591</name>
</gene>
<protein>
    <recommendedName>
        <fullName evidence="1">Leucine-rich repeat domain-containing protein</fullName>
    </recommendedName>
</protein>
<name>A0ABR4HLB4_9EURO</name>
<dbReference type="Pfam" id="PF24969">
    <property type="entry name" value="LRR_15"/>
    <property type="match status" value="1"/>
</dbReference>
<proteinExistence type="predicted"/>
<evidence type="ECO:0000313" key="2">
    <source>
        <dbReference type="EMBL" id="KAL2816191.1"/>
    </source>
</evidence>
<reference evidence="2 3" key="1">
    <citation type="submission" date="2024-07" db="EMBL/GenBank/DDBJ databases">
        <title>Section-level genome sequencing and comparative genomics of Aspergillus sections Usti and Cavernicolus.</title>
        <authorList>
            <consortium name="Lawrence Berkeley National Laboratory"/>
            <person name="Nybo J.L."/>
            <person name="Vesth T.C."/>
            <person name="Theobald S."/>
            <person name="Frisvad J.C."/>
            <person name="Larsen T.O."/>
            <person name="Kjaerboelling I."/>
            <person name="Rothschild-Mancinelli K."/>
            <person name="Lyhne E.K."/>
            <person name="Kogle M.E."/>
            <person name="Barry K."/>
            <person name="Clum A."/>
            <person name="Na H."/>
            <person name="Ledsgaard L."/>
            <person name="Lin J."/>
            <person name="Lipzen A."/>
            <person name="Kuo A."/>
            <person name="Riley R."/>
            <person name="Mondo S."/>
            <person name="LaButti K."/>
            <person name="Haridas S."/>
            <person name="Pangalinan J."/>
            <person name="Salamov A.A."/>
            <person name="Simmons B.A."/>
            <person name="Magnuson J.K."/>
            <person name="Chen J."/>
            <person name="Drula E."/>
            <person name="Henrissat B."/>
            <person name="Wiebenga A."/>
            <person name="Lubbers R.J."/>
            <person name="Gomes A.C."/>
            <person name="Makela M.R."/>
            <person name="Stajich J."/>
            <person name="Grigoriev I.V."/>
            <person name="Mortensen U.H."/>
            <person name="De vries R.P."/>
            <person name="Baker S.E."/>
            <person name="Andersen M.R."/>
        </authorList>
    </citation>
    <scope>NUCLEOTIDE SEQUENCE [LARGE SCALE GENOMIC DNA]</scope>
    <source>
        <strain evidence="2 3">CBS 600.67</strain>
    </source>
</reference>
<evidence type="ECO:0000259" key="1">
    <source>
        <dbReference type="Pfam" id="PF24969"/>
    </source>
</evidence>
<accession>A0ABR4HLB4</accession>
<feature type="domain" description="Leucine-rich repeat" evidence="1">
    <location>
        <begin position="97"/>
        <end position="401"/>
    </location>
</feature>
<evidence type="ECO:0000313" key="3">
    <source>
        <dbReference type="Proteomes" id="UP001610335"/>
    </source>
</evidence>
<dbReference type="InterPro" id="IPR056867">
    <property type="entry name" value="LRR_15"/>
</dbReference>
<organism evidence="2 3">
    <name type="scientific">Aspergillus cavernicola</name>
    <dbReference type="NCBI Taxonomy" id="176166"/>
    <lineage>
        <taxon>Eukaryota</taxon>
        <taxon>Fungi</taxon>
        <taxon>Dikarya</taxon>
        <taxon>Ascomycota</taxon>
        <taxon>Pezizomycotina</taxon>
        <taxon>Eurotiomycetes</taxon>
        <taxon>Eurotiomycetidae</taxon>
        <taxon>Eurotiales</taxon>
        <taxon>Aspergillaceae</taxon>
        <taxon>Aspergillus</taxon>
        <taxon>Aspergillus subgen. Nidulantes</taxon>
    </lineage>
</organism>
<dbReference type="Proteomes" id="UP001610335">
    <property type="component" value="Unassembled WGS sequence"/>
</dbReference>
<sequence length="496" mass="55995">MAHLPAEIIVLIGKAADPATRLALLQVCRGWRSMFFQLAYSKVHVKGGRLSHLVRSIHSNPEIASVIETLSLSEMDMTVMPAANDPAWVQGRVRQYSQSTDEFEQWLKSISVGSSDHWCALLLYLLENPIELHLEYPTLASFTRQILSLASRRRAVDTKPALKRLQKVAVDLPRRRFLIPSRDVFPFFYLPSIRSVSATGLIDDDYSSVTGSALSAPPSSTMEEIKLACICDGGFKMPAYIKSCTNLKSFSFENLHRISFRAPRDRFLREEFYIPLLTQKHSLEVLNLNYLGVAHDDEYDDDPERDAITDPEPYDRWLGSFANFTRLAKISMRAPNLLNFVMREGAAQLRSSPVDTLPKSLEFLEISYLCGFHLDAVLNGLNEMFGVRTDRFPNLKKVTICYQGPQVKVLYYQIKLIEQLESGFKEAGIEVEITNKNLPNSYSPNPFAMPAFPTEDITFHNGIASFGGMPIIDGMTGMPVMHAMPNMPNMYDDDVF</sequence>
<keyword evidence="3" id="KW-1185">Reference proteome</keyword>
<comment type="caution">
    <text evidence="2">The sequence shown here is derived from an EMBL/GenBank/DDBJ whole genome shotgun (WGS) entry which is preliminary data.</text>
</comment>